<accession>A0A0L0HPC9</accession>
<reference evidence="1 2" key="1">
    <citation type="submission" date="2009-08" db="EMBL/GenBank/DDBJ databases">
        <title>The Genome Sequence of Spizellomyces punctatus strain DAOM BR117.</title>
        <authorList>
            <consortium name="The Broad Institute Genome Sequencing Platform"/>
            <person name="Russ C."/>
            <person name="Cuomo C."/>
            <person name="Shea T."/>
            <person name="Young S.K."/>
            <person name="Zeng Q."/>
            <person name="Koehrsen M."/>
            <person name="Haas B."/>
            <person name="Borodovsky M."/>
            <person name="Guigo R."/>
            <person name="Alvarado L."/>
            <person name="Berlin A."/>
            <person name="Bochicchio J."/>
            <person name="Borenstein D."/>
            <person name="Chapman S."/>
            <person name="Chen Z."/>
            <person name="Engels R."/>
            <person name="Freedman E."/>
            <person name="Gellesch M."/>
            <person name="Goldberg J."/>
            <person name="Griggs A."/>
            <person name="Gujja S."/>
            <person name="Heiman D."/>
            <person name="Hepburn T."/>
            <person name="Howarth C."/>
            <person name="Jen D."/>
            <person name="Larson L."/>
            <person name="Lewis B."/>
            <person name="Mehta T."/>
            <person name="Park D."/>
            <person name="Pearson M."/>
            <person name="Roberts A."/>
            <person name="Saif S."/>
            <person name="Shenoy N."/>
            <person name="Sisk P."/>
            <person name="Stolte C."/>
            <person name="Sykes S."/>
            <person name="Thomson T."/>
            <person name="Walk T."/>
            <person name="White J."/>
            <person name="Yandava C."/>
            <person name="Burger G."/>
            <person name="Gray M.W."/>
            <person name="Holland P.W.H."/>
            <person name="King N."/>
            <person name="Lang F.B.F."/>
            <person name="Roger A.J."/>
            <person name="Ruiz-Trillo I."/>
            <person name="Lander E."/>
            <person name="Nusbaum C."/>
        </authorList>
    </citation>
    <scope>NUCLEOTIDE SEQUENCE [LARGE SCALE GENOMIC DNA]</scope>
    <source>
        <strain evidence="1 2">DAOM BR117</strain>
    </source>
</reference>
<organism evidence="1 2">
    <name type="scientific">Spizellomyces punctatus (strain DAOM BR117)</name>
    <dbReference type="NCBI Taxonomy" id="645134"/>
    <lineage>
        <taxon>Eukaryota</taxon>
        <taxon>Fungi</taxon>
        <taxon>Fungi incertae sedis</taxon>
        <taxon>Chytridiomycota</taxon>
        <taxon>Chytridiomycota incertae sedis</taxon>
        <taxon>Chytridiomycetes</taxon>
        <taxon>Spizellomycetales</taxon>
        <taxon>Spizellomycetaceae</taxon>
        <taxon>Spizellomyces</taxon>
    </lineage>
</organism>
<dbReference type="STRING" id="645134.A0A0L0HPC9"/>
<dbReference type="Pfam" id="PF10294">
    <property type="entry name" value="Methyltransf_16"/>
    <property type="match status" value="1"/>
</dbReference>
<evidence type="ECO:0000313" key="2">
    <source>
        <dbReference type="Proteomes" id="UP000053201"/>
    </source>
</evidence>
<dbReference type="RefSeq" id="XP_016610986.1">
    <property type="nucleotide sequence ID" value="XM_016750332.1"/>
</dbReference>
<dbReference type="InterPro" id="IPR029063">
    <property type="entry name" value="SAM-dependent_MTases_sf"/>
</dbReference>
<name>A0A0L0HPC9_SPIPD</name>
<dbReference type="GeneID" id="27685650"/>
<dbReference type="PANTHER" id="PTHR14614:SF109">
    <property type="entry name" value="RIBOSOMAL LYSINE N-METHYLTRANSFERASE 5"/>
    <property type="match status" value="1"/>
</dbReference>
<gene>
    <name evidence="1" type="ORF">SPPG_02026</name>
</gene>
<dbReference type="OMA" id="CIYNEHI"/>
<dbReference type="AlphaFoldDB" id="A0A0L0HPC9"/>
<keyword evidence="2" id="KW-1185">Reference proteome</keyword>
<dbReference type="Gene3D" id="3.40.50.150">
    <property type="entry name" value="Vaccinia Virus protein VP39"/>
    <property type="match status" value="1"/>
</dbReference>
<protein>
    <submittedName>
        <fullName evidence="1">Uncharacterized protein</fullName>
    </submittedName>
</protein>
<dbReference type="EMBL" id="KQ257452">
    <property type="protein sequence ID" value="KND02947.1"/>
    <property type="molecule type" value="Genomic_DNA"/>
</dbReference>
<dbReference type="OrthoDB" id="443981at2759"/>
<dbReference type="InParanoid" id="A0A0L0HPC9"/>
<dbReference type="SUPFAM" id="SSF53335">
    <property type="entry name" value="S-adenosyl-L-methionine-dependent methyltransferases"/>
    <property type="match status" value="1"/>
</dbReference>
<sequence>MYRDDLSPCACQVTFSLVDDAYAEVFTLFSSKAAHTWRHNFHVTQKSPKVDYTLGDRTITISQDNSALGRLGVTGVVVWDSAVVLSRLCERGVFDVRNRACLELGSGTGLFGIALVTLGARTIVLTDRFDELKHAEKNILKNIKEAEERARIQLVEYEWGSDTRSIFQALRCKEEAGDEEIAKRSTQFDYIFASDCVYNEHIVPYLVETFKKFCSESNGGGSVRCAASEASVVEARLWPENTTLVVIAQELRSDSVHLEFLEQMVQSGFCMARLEGIGDVVQNSAVCLYVAWLET</sequence>
<dbReference type="VEuPathDB" id="FungiDB:SPPG_02026"/>
<dbReference type="InterPro" id="IPR019410">
    <property type="entry name" value="Methyltransf_16"/>
</dbReference>
<dbReference type="Proteomes" id="UP000053201">
    <property type="component" value="Unassembled WGS sequence"/>
</dbReference>
<dbReference type="eggNOG" id="KOG2793">
    <property type="taxonomic scope" value="Eukaryota"/>
</dbReference>
<evidence type="ECO:0000313" key="1">
    <source>
        <dbReference type="EMBL" id="KND02947.1"/>
    </source>
</evidence>
<proteinExistence type="predicted"/>
<dbReference type="PANTHER" id="PTHR14614">
    <property type="entry name" value="HEPATOCELLULAR CARCINOMA-ASSOCIATED ANTIGEN"/>
    <property type="match status" value="1"/>
</dbReference>